<dbReference type="GO" id="GO:0000781">
    <property type="term" value="C:chromosome, telomeric region"/>
    <property type="evidence" value="ECO:0007669"/>
    <property type="project" value="UniProtKB-SubCell"/>
</dbReference>
<keyword evidence="9" id="KW-0812">Transmembrane</keyword>
<dbReference type="PANTHER" id="PTHR14865:SF2">
    <property type="entry name" value="CST COMPLEX SUBUNIT CTC1"/>
    <property type="match status" value="1"/>
</dbReference>
<keyword evidence="7" id="KW-0238">DNA-binding</keyword>
<keyword evidence="8" id="KW-0539">Nucleus</keyword>
<accession>A0A9K3NFQ7</accession>
<dbReference type="GO" id="GO:0003677">
    <property type="term" value="F:DNA binding"/>
    <property type="evidence" value="ECO:0007669"/>
    <property type="project" value="UniProtKB-KW"/>
</dbReference>
<dbReference type="AlphaFoldDB" id="A0A9K3NFQ7"/>
<evidence type="ECO:0000256" key="3">
    <source>
        <dbReference type="ARBA" id="ARBA00006332"/>
    </source>
</evidence>
<evidence type="ECO:0000256" key="1">
    <source>
        <dbReference type="ARBA" id="ARBA00004123"/>
    </source>
</evidence>
<keyword evidence="5" id="KW-0158">Chromosome</keyword>
<dbReference type="InterPro" id="IPR028262">
    <property type="entry name" value="CTC1_plant"/>
</dbReference>
<evidence type="ECO:0000313" key="11">
    <source>
        <dbReference type="Proteomes" id="UP000215914"/>
    </source>
</evidence>
<evidence type="ECO:0000256" key="2">
    <source>
        <dbReference type="ARBA" id="ARBA00004574"/>
    </source>
</evidence>
<dbReference type="Pfam" id="PF15491">
    <property type="entry name" value="CTC1_2"/>
    <property type="match status" value="1"/>
</dbReference>
<protein>
    <recommendedName>
        <fullName evidence="4">CST complex subunit CTC1</fullName>
    </recommendedName>
</protein>
<gene>
    <name evidence="10" type="ORF">HanXRQr2_Chr07g0288921</name>
</gene>
<name>A0A9K3NFQ7_HELAN</name>
<dbReference type="PANTHER" id="PTHR14865">
    <property type="entry name" value="CST COMPLEX SUBUNIT CTC1"/>
    <property type="match status" value="1"/>
</dbReference>
<keyword evidence="9" id="KW-0472">Membrane</keyword>
<keyword evidence="11" id="KW-1185">Reference proteome</keyword>
<evidence type="ECO:0000256" key="5">
    <source>
        <dbReference type="ARBA" id="ARBA00022454"/>
    </source>
</evidence>
<dbReference type="Gramene" id="mRNA:HanXRQr2_Chr07g0288921">
    <property type="protein sequence ID" value="CDS:HanXRQr2_Chr07g0288921.1"/>
    <property type="gene ID" value="HanXRQr2_Chr07g0288921"/>
</dbReference>
<evidence type="ECO:0000256" key="7">
    <source>
        <dbReference type="ARBA" id="ARBA00023125"/>
    </source>
</evidence>
<evidence type="ECO:0000256" key="8">
    <source>
        <dbReference type="ARBA" id="ARBA00023242"/>
    </source>
</evidence>
<keyword evidence="9" id="KW-1133">Transmembrane helix</keyword>
<evidence type="ECO:0000256" key="4">
    <source>
        <dbReference type="ARBA" id="ARBA00016175"/>
    </source>
</evidence>
<comment type="caution">
    <text evidence="10">The sequence shown here is derived from an EMBL/GenBank/DDBJ whole genome shotgun (WGS) entry which is preliminary data.</text>
</comment>
<dbReference type="InterPro" id="IPR042617">
    <property type="entry name" value="CTC1-like"/>
</dbReference>
<feature type="transmembrane region" description="Helical" evidence="9">
    <location>
        <begin position="6"/>
        <end position="25"/>
    </location>
</feature>
<evidence type="ECO:0000256" key="6">
    <source>
        <dbReference type="ARBA" id="ARBA00022895"/>
    </source>
</evidence>
<organism evidence="10 11">
    <name type="scientific">Helianthus annuus</name>
    <name type="common">Common sunflower</name>
    <dbReference type="NCBI Taxonomy" id="4232"/>
    <lineage>
        <taxon>Eukaryota</taxon>
        <taxon>Viridiplantae</taxon>
        <taxon>Streptophyta</taxon>
        <taxon>Embryophyta</taxon>
        <taxon>Tracheophyta</taxon>
        <taxon>Spermatophyta</taxon>
        <taxon>Magnoliopsida</taxon>
        <taxon>eudicotyledons</taxon>
        <taxon>Gunneridae</taxon>
        <taxon>Pentapetalae</taxon>
        <taxon>asterids</taxon>
        <taxon>campanulids</taxon>
        <taxon>Asterales</taxon>
        <taxon>Asteraceae</taxon>
        <taxon>Asteroideae</taxon>
        <taxon>Heliantheae alliance</taxon>
        <taxon>Heliantheae</taxon>
        <taxon>Helianthus</taxon>
    </lineage>
</organism>
<keyword evidence="6" id="KW-0779">Telomere</keyword>
<dbReference type="Proteomes" id="UP000215914">
    <property type="component" value="Unassembled WGS sequence"/>
</dbReference>
<comment type="subcellular location">
    <subcellularLocation>
        <location evidence="2">Chromosome</location>
        <location evidence="2">Telomere</location>
    </subcellularLocation>
    <subcellularLocation>
        <location evidence="1">Nucleus</location>
    </subcellularLocation>
</comment>
<sequence>MYFCGSALVWYSVMSRLIGGTVLISGMKKKIVFLREGKSLMMYVSTEKAIIHVSISVTGYGDGVGGGWVTMVMVAGCLQGRGK</sequence>
<comment type="similarity">
    <text evidence="3">Belongs to the CTC1 family.</text>
</comment>
<evidence type="ECO:0000313" key="10">
    <source>
        <dbReference type="EMBL" id="KAF5798110.1"/>
    </source>
</evidence>
<evidence type="ECO:0000256" key="9">
    <source>
        <dbReference type="SAM" id="Phobius"/>
    </source>
</evidence>
<dbReference type="GO" id="GO:0005634">
    <property type="term" value="C:nucleus"/>
    <property type="evidence" value="ECO:0007669"/>
    <property type="project" value="UniProtKB-SubCell"/>
</dbReference>
<reference evidence="10" key="1">
    <citation type="journal article" date="2017" name="Nature">
        <title>The sunflower genome provides insights into oil metabolism, flowering and Asterid evolution.</title>
        <authorList>
            <person name="Badouin H."/>
            <person name="Gouzy J."/>
            <person name="Grassa C.J."/>
            <person name="Murat F."/>
            <person name="Staton S.E."/>
            <person name="Cottret L."/>
            <person name="Lelandais-Briere C."/>
            <person name="Owens G.L."/>
            <person name="Carrere S."/>
            <person name="Mayjonade B."/>
            <person name="Legrand L."/>
            <person name="Gill N."/>
            <person name="Kane N.C."/>
            <person name="Bowers J.E."/>
            <person name="Hubner S."/>
            <person name="Bellec A."/>
            <person name="Berard A."/>
            <person name="Berges H."/>
            <person name="Blanchet N."/>
            <person name="Boniface M.C."/>
            <person name="Brunel D."/>
            <person name="Catrice O."/>
            <person name="Chaidir N."/>
            <person name="Claudel C."/>
            <person name="Donnadieu C."/>
            <person name="Faraut T."/>
            <person name="Fievet G."/>
            <person name="Helmstetter N."/>
            <person name="King M."/>
            <person name="Knapp S.J."/>
            <person name="Lai Z."/>
            <person name="Le Paslier M.C."/>
            <person name="Lippi Y."/>
            <person name="Lorenzon L."/>
            <person name="Mandel J.R."/>
            <person name="Marage G."/>
            <person name="Marchand G."/>
            <person name="Marquand E."/>
            <person name="Bret-Mestries E."/>
            <person name="Morien E."/>
            <person name="Nambeesan S."/>
            <person name="Nguyen T."/>
            <person name="Pegot-Espagnet P."/>
            <person name="Pouilly N."/>
            <person name="Raftis F."/>
            <person name="Sallet E."/>
            <person name="Schiex T."/>
            <person name="Thomas J."/>
            <person name="Vandecasteele C."/>
            <person name="Vares D."/>
            <person name="Vear F."/>
            <person name="Vautrin S."/>
            <person name="Crespi M."/>
            <person name="Mangin B."/>
            <person name="Burke J.M."/>
            <person name="Salse J."/>
            <person name="Munos S."/>
            <person name="Vincourt P."/>
            <person name="Rieseberg L.H."/>
            <person name="Langlade N.B."/>
        </authorList>
    </citation>
    <scope>NUCLEOTIDE SEQUENCE</scope>
    <source>
        <tissue evidence="10">Leaves</tissue>
    </source>
</reference>
<reference evidence="10" key="2">
    <citation type="submission" date="2020-06" db="EMBL/GenBank/DDBJ databases">
        <title>Helianthus annuus Genome sequencing and assembly Release 2.</title>
        <authorList>
            <person name="Gouzy J."/>
            <person name="Langlade N."/>
            <person name="Munos S."/>
        </authorList>
    </citation>
    <scope>NUCLEOTIDE SEQUENCE</scope>
    <source>
        <tissue evidence="10">Leaves</tissue>
    </source>
</reference>
<dbReference type="GO" id="GO:0000723">
    <property type="term" value="P:telomere maintenance"/>
    <property type="evidence" value="ECO:0007669"/>
    <property type="project" value="InterPro"/>
</dbReference>
<dbReference type="EMBL" id="MNCJ02000322">
    <property type="protein sequence ID" value="KAF5798110.1"/>
    <property type="molecule type" value="Genomic_DNA"/>
</dbReference>
<proteinExistence type="inferred from homology"/>